<gene>
    <name evidence="2" type="ORF">KHQ06_34225</name>
</gene>
<accession>A0ABX8CMD1</accession>
<feature type="domain" description="Peptidase C14 caspase" evidence="1">
    <location>
        <begin position="8"/>
        <end position="198"/>
    </location>
</feature>
<dbReference type="InterPro" id="IPR011856">
    <property type="entry name" value="tRNA_endonuc-like_dom_sf"/>
</dbReference>
<reference evidence="2 3" key="1">
    <citation type="submission" date="2021-04" db="EMBL/GenBank/DDBJ databases">
        <title>Nocardia tengchongensis.</title>
        <authorList>
            <person name="Zhuang k."/>
            <person name="Ran Y."/>
            <person name="Li W."/>
        </authorList>
    </citation>
    <scope>NUCLEOTIDE SEQUENCE [LARGE SCALE GENOMIC DNA]</scope>
    <source>
        <strain evidence="2 3">CFH S0057</strain>
    </source>
</reference>
<protein>
    <submittedName>
        <fullName evidence="2">Caspase family protein</fullName>
    </submittedName>
</protein>
<organism evidence="2 3">
    <name type="scientific">Nocardia tengchongensis</name>
    <dbReference type="NCBI Taxonomy" id="2055889"/>
    <lineage>
        <taxon>Bacteria</taxon>
        <taxon>Bacillati</taxon>
        <taxon>Actinomycetota</taxon>
        <taxon>Actinomycetes</taxon>
        <taxon>Mycobacteriales</taxon>
        <taxon>Nocardiaceae</taxon>
        <taxon>Nocardia</taxon>
    </lineage>
</organism>
<evidence type="ECO:0000313" key="3">
    <source>
        <dbReference type="Proteomes" id="UP000683310"/>
    </source>
</evidence>
<evidence type="ECO:0000313" key="2">
    <source>
        <dbReference type="EMBL" id="QVI21050.1"/>
    </source>
</evidence>
<dbReference type="InterPro" id="IPR011600">
    <property type="entry name" value="Pept_C14_caspase"/>
</dbReference>
<sequence length="419" mass="45595">MSDRSGWRAVLIGVAKYDDEAFHDVPAALNSVRAFKGILTDPNLCGWPEESVTVVENPRKPIDIGRPLQEAALAATGTLLVYFVGHGELNESNELCLVVGDTEIDHVEITGLDYDNIRLILSKSKAGAKIVILDCCNSGKAIEALSGAESQIANTTVIKGAYTLTAADYAAHVPSPQLAETQTSFTKALVDIIREGVPEGGEFLDLSTIYGSLIQRLSAEALPKPNQRGTDTVESFEFTRNMAFSSHAHARSVAQQVPDDPIELEMLHAIRSRVEGRGVEFSAFAIALWKLIAPSTGECALFRAWGDASVSISGNYLLGPIGDRVRIDFVLDAHCRPIASGVDYREMDRLIYRMESAGQFGVMLTLSYVDPEVYERIRVSREPVVVVCGKDIVDILTSYGYDDAVGVEEWLNGKLSLGR</sequence>
<evidence type="ECO:0000259" key="1">
    <source>
        <dbReference type="Pfam" id="PF00656"/>
    </source>
</evidence>
<name>A0ABX8CMD1_9NOCA</name>
<dbReference type="Proteomes" id="UP000683310">
    <property type="component" value="Chromosome"/>
</dbReference>
<dbReference type="EMBL" id="CP074371">
    <property type="protein sequence ID" value="QVI21050.1"/>
    <property type="molecule type" value="Genomic_DNA"/>
</dbReference>
<dbReference type="Gene3D" id="3.40.50.1460">
    <property type="match status" value="1"/>
</dbReference>
<dbReference type="RefSeq" id="WP_213557154.1">
    <property type="nucleotide sequence ID" value="NZ_JBHZDI010000197.1"/>
</dbReference>
<dbReference type="InterPro" id="IPR029030">
    <property type="entry name" value="Caspase-like_dom_sf"/>
</dbReference>
<keyword evidence="3" id="KW-1185">Reference proteome</keyword>
<dbReference type="Gene3D" id="3.40.1350.10">
    <property type="match status" value="1"/>
</dbReference>
<proteinExistence type="predicted"/>
<dbReference type="SUPFAM" id="SSF52129">
    <property type="entry name" value="Caspase-like"/>
    <property type="match status" value="1"/>
</dbReference>
<dbReference type="Pfam" id="PF00656">
    <property type="entry name" value="Peptidase_C14"/>
    <property type="match status" value="1"/>
</dbReference>
<dbReference type="NCBIfam" id="NF047832">
    <property type="entry name" value="caspase_w_EACC1"/>
    <property type="match status" value="1"/>
</dbReference>